<dbReference type="AlphaFoldDB" id="A0A6N3F089"/>
<protein>
    <submittedName>
        <fullName evidence="2">HRDC domain protein</fullName>
    </submittedName>
</protein>
<dbReference type="Pfam" id="PF00570">
    <property type="entry name" value="HRDC"/>
    <property type="match status" value="1"/>
</dbReference>
<dbReference type="GO" id="GO:0003676">
    <property type="term" value="F:nucleic acid binding"/>
    <property type="evidence" value="ECO:0007669"/>
    <property type="project" value="InterPro"/>
</dbReference>
<dbReference type="PROSITE" id="PS50967">
    <property type="entry name" value="HRDC"/>
    <property type="match status" value="1"/>
</dbReference>
<dbReference type="EMBL" id="CACRTV010000057">
    <property type="protein sequence ID" value="VYU45379.1"/>
    <property type="molecule type" value="Genomic_DNA"/>
</dbReference>
<dbReference type="InterPro" id="IPR002121">
    <property type="entry name" value="HRDC_dom"/>
</dbReference>
<dbReference type="InterPro" id="IPR044876">
    <property type="entry name" value="HRDC_dom_sf"/>
</dbReference>
<reference evidence="2" key="1">
    <citation type="submission" date="2019-11" db="EMBL/GenBank/DDBJ databases">
        <authorList>
            <person name="Feng L."/>
        </authorList>
    </citation>
    <scope>NUCLEOTIDE SEQUENCE</scope>
    <source>
        <strain evidence="2">CParaputrificumLFYP93</strain>
    </source>
</reference>
<dbReference type="InterPro" id="IPR010997">
    <property type="entry name" value="HRDC-like_sf"/>
</dbReference>
<dbReference type="RefSeq" id="WP_156561698.1">
    <property type="nucleotide sequence ID" value="NZ_CACRTV010000057.1"/>
</dbReference>
<evidence type="ECO:0000313" key="2">
    <source>
        <dbReference type="EMBL" id="VYU45379.1"/>
    </source>
</evidence>
<dbReference type="SUPFAM" id="SSF47819">
    <property type="entry name" value="HRDC-like"/>
    <property type="match status" value="1"/>
</dbReference>
<name>A0A6N3F089_9CLOT</name>
<dbReference type="Gene3D" id="1.10.150.80">
    <property type="entry name" value="HRDC domain"/>
    <property type="match status" value="1"/>
</dbReference>
<evidence type="ECO:0000259" key="1">
    <source>
        <dbReference type="PROSITE" id="PS50967"/>
    </source>
</evidence>
<organism evidence="2">
    <name type="scientific">Clostridium paraputrificum</name>
    <dbReference type="NCBI Taxonomy" id="29363"/>
    <lineage>
        <taxon>Bacteria</taxon>
        <taxon>Bacillati</taxon>
        <taxon>Bacillota</taxon>
        <taxon>Clostridia</taxon>
        <taxon>Eubacteriales</taxon>
        <taxon>Clostridiaceae</taxon>
        <taxon>Clostridium</taxon>
    </lineage>
</organism>
<gene>
    <name evidence="2" type="ORF">CPLFYP93_02329</name>
</gene>
<proteinExistence type="predicted"/>
<sequence>MSEKEQVEALLKLRSKLAFESKSKHSWSFSDEELKRLVIAKPKTLDALGEIKGFPRTGKRVQAYGQLIIDIFNGIGCDDIKVEVIGEDDIVVTPIRRSSAF</sequence>
<accession>A0A6N3F089</accession>
<feature type="domain" description="HRDC" evidence="1">
    <location>
        <begin position="1"/>
        <end position="82"/>
    </location>
</feature>
<dbReference type="GO" id="GO:0000166">
    <property type="term" value="F:nucleotide binding"/>
    <property type="evidence" value="ECO:0007669"/>
    <property type="project" value="InterPro"/>
</dbReference>